<evidence type="ECO:0000256" key="5">
    <source>
        <dbReference type="SAM" id="Phobius"/>
    </source>
</evidence>
<organism evidence="7 8">
    <name type="scientific">Listeria kieliensis</name>
    <dbReference type="NCBI Taxonomy" id="1621700"/>
    <lineage>
        <taxon>Bacteria</taxon>
        <taxon>Bacillati</taxon>
        <taxon>Bacillota</taxon>
        <taxon>Bacilli</taxon>
        <taxon>Bacillales</taxon>
        <taxon>Listeriaceae</taxon>
        <taxon>Listeria</taxon>
    </lineage>
</organism>
<feature type="transmembrane region" description="Helical" evidence="5">
    <location>
        <begin position="20"/>
        <end position="38"/>
    </location>
</feature>
<dbReference type="Pfam" id="PF12698">
    <property type="entry name" value="ABC2_membrane_3"/>
    <property type="match status" value="1"/>
</dbReference>
<evidence type="ECO:0000313" key="7">
    <source>
        <dbReference type="EMBL" id="RDX00551.1"/>
    </source>
</evidence>
<evidence type="ECO:0000256" key="2">
    <source>
        <dbReference type="ARBA" id="ARBA00022692"/>
    </source>
</evidence>
<dbReference type="GO" id="GO:0140359">
    <property type="term" value="F:ABC-type transporter activity"/>
    <property type="evidence" value="ECO:0007669"/>
    <property type="project" value="InterPro"/>
</dbReference>
<dbReference type="EMBL" id="LARY01000002">
    <property type="protein sequence ID" value="RDX00551.1"/>
    <property type="molecule type" value="Genomic_DNA"/>
</dbReference>
<keyword evidence="2 5" id="KW-0812">Transmembrane</keyword>
<evidence type="ECO:0000256" key="4">
    <source>
        <dbReference type="ARBA" id="ARBA00023136"/>
    </source>
</evidence>
<comment type="caution">
    <text evidence="7">The sequence shown here is derived from an EMBL/GenBank/DDBJ whole genome shotgun (WGS) entry which is preliminary data.</text>
</comment>
<dbReference type="GO" id="GO:0016020">
    <property type="term" value="C:membrane"/>
    <property type="evidence" value="ECO:0007669"/>
    <property type="project" value="UniProtKB-SubCell"/>
</dbReference>
<dbReference type="InterPro" id="IPR052902">
    <property type="entry name" value="ABC-2_transporter"/>
</dbReference>
<feature type="transmembrane region" description="Helical" evidence="5">
    <location>
        <begin position="222"/>
        <end position="244"/>
    </location>
</feature>
<evidence type="ECO:0000259" key="6">
    <source>
        <dbReference type="Pfam" id="PF12698"/>
    </source>
</evidence>
<dbReference type="RefSeq" id="WP_115752786.1">
    <property type="nucleotide sequence ID" value="NZ_LARY01000002.1"/>
</dbReference>
<keyword evidence="3 5" id="KW-1133">Transmembrane helix</keyword>
<dbReference type="Proteomes" id="UP000257055">
    <property type="component" value="Unassembled WGS sequence"/>
</dbReference>
<gene>
    <name evidence="7" type="ORF">UR08_06010</name>
</gene>
<proteinExistence type="predicted"/>
<keyword evidence="4 5" id="KW-0472">Membrane</keyword>
<dbReference type="PANTHER" id="PTHR43027">
    <property type="entry name" value="DOXORUBICIN RESISTANCE ABC TRANSPORTER PERMEASE PROTEIN DRRC-RELATED"/>
    <property type="match status" value="1"/>
</dbReference>
<dbReference type="InterPro" id="IPR036259">
    <property type="entry name" value="MFS_trans_sf"/>
</dbReference>
<evidence type="ECO:0000256" key="3">
    <source>
        <dbReference type="ARBA" id="ARBA00022989"/>
    </source>
</evidence>
<name>A0A3D8TPG6_9LIST</name>
<sequence length="366" mass="40562">MIFHNLKKQIKLTLRDKNYFIFTLIFPVALIFVLGNLLSGSFNQDTSAHLQIVYTQDGSSQLGQAFEQFAKAAGSKNVTFTAEKNEATGKKKVQKGKATAFVSTENEELTVVTNYPETVEKAMLDSYIGAFSSEYSFIKGTAKIDSSQIEKAVERVKLPKGAIKTEKASTSDNVSSFEYYAIAMISMTMMMGLVYGINSYRAEKLRNTIVRLETAPVRKTQILFGNFFGELTVQVLALIILMLVSQFVFGVQWGKYAIFIFAVFLSLGIFSVFLGMALDIFSNGNPAIAGASTIIVNIFAFIGGAYFPMISPTIQKFSPIGWANISSREILYNHDLSAMTIPITMNLGMTLILLLLVLFVQKRRRA</sequence>
<feature type="transmembrane region" description="Helical" evidence="5">
    <location>
        <begin position="287"/>
        <end position="307"/>
    </location>
</feature>
<dbReference type="SUPFAM" id="SSF103473">
    <property type="entry name" value="MFS general substrate transporter"/>
    <property type="match status" value="1"/>
</dbReference>
<feature type="transmembrane region" description="Helical" evidence="5">
    <location>
        <begin position="256"/>
        <end position="275"/>
    </location>
</feature>
<dbReference type="PANTHER" id="PTHR43027:SF1">
    <property type="entry name" value="DOXORUBICIN RESISTANCE ABC TRANSPORTER PERMEASE PROTEIN DRRC-RELATED"/>
    <property type="match status" value="1"/>
</dbReference>
<protein>
    <recommendedName>
        <fullName evidence="6">ABC-2 type transporter transmembrane domain-containing protein</fullName>
    </recommendedName>
</protein>
<evidence type="ECO:0000256" key="1">
    <source>
        <dbReference type="ARBA" id="ARBA00004141"/>
    </source>
</evidence>
<dbReference type="AlphaFoldDB" id="A0A3D8TPG6"/>
<feature type="domain" description="ABC-2 type transporter transmembrane" evidence="6">
    <location>
        <begin position="19"/>
        <end position="358"/>
    </location>
</feature>
<evidence type="ECO:0000313" key="8">
    <source>
        <dbReference type="Proteomes" id="UP000257055"/>
    </source>
</evidence>
<feature type="transmembrane region" description="Helical" evidence="5">
    <location>
        <begin position="179"/>
        <end position="201"/>
    </location>
</feature>
<accession>A0A3D8TPG6</accession>
<reference evidence="8" key="1">
    <citation type="submission" date="2015-04" db="EMBL/GenBank/DDBJ databases">
        <authorList>
            <person name="Schardt J."/>
            <person name="Mueller-Herbst S."/>
            <person name="Scherer S."/>
            <person name="Huptas C."/>
        </authorList>
    </citation>
    <scope>NUCLEOTIDE SEQUENCE [LARGE SCALE GENOMIC DNA]</scope>
    <source>
        <strain evidence="8">Kiel-L1</strain>
    </source>
</reference>
<feature type="transmembrane region" description="Helical" evidence="5">
    <location>
        <begin position="336"/>
        <end position="360"/>
    </location>
</feature>
<keyword evidence="8" id="KW-1185">Reference proteome</keyword>
<dbReference type="InterPro" id="IPR013525">
    <property type="entry name" value="ABC2_TM"/>
</dbReference>
<comment type="subcellular location">
    <subcellularLocation>
        <location evidence="1">Membrane</location>
        <topology evidence="1">Multi-pass membrane protein</topology>
    </subcellularLocation>
</comment>